<dbReference type="PANTHER" id="PTHR39184">
    <property type="match status" value="1"/>
</dbReference>
<organism evidence="1">
    <name type="scientific">marine sediment metagenome</name>
    <dbReference type="NCBI Taxonomy" id="412755"/>
    <lineage>
        <taxon>unclassified sequences</taxon>
        <taxon>metagenomes</taxon>
        <taxon>ecological metagenomes</taxon>
    </lineage>
</organism>
<sequence length="351" mass="40024">MTTDIQLRTTRVYDDNARAYLDPTVRRALNEGGTSSSKTYSILQILDLVAEHAKEPLIISVVSESLPHLKKGAIRDFFNIRDEDEKNNPNWNMTDHVYTYPLSRAKLEFFGADEAGKVRGPRRDILFLNEGNNIPWKAAQGLDIRTRRFVFVDWNPVSDFWVHEYESGGKMVQGWLHQPGNAYIHSTYLDGLEVIPKDTIEKIEAQKDIDPNWWHVFGEGLPGMVEGLVYAAEFGQADIPDGGYEFFGLDWGYSVDPTVLVRLVIKGDKLYGEELLYEKGLSNADIAHLMVELGIKKHHDIIWADNEDPKSIDEICSYGFNMKGAPKGPGSVEYGHQRVRQYKHYWTQDSL</sequence>
<dbReference type="InterPro" id="IPR052380">
    <property type="entry name" value="Viral_DNA_packaging_terminase"/>
</dbReference>
<evidence type="ECO:0008006" key="2">
    <source>
        <dbReference type="Google" id="ProtNLM"/>
    </source>
</evidence>
<dbReference type="PANTHER" id="PTHR39184:SF1">
    <property type="entry name" value="PBSX PHAGE TERMINASE LARGE SUBUNIT"/>
    <property type="match status" value="1"/>
</dbReference>
<accession>A0A0F8Y0M4</accession>
<dbReference type="InterPro" id="IPR027417">
    <property type="entry name" value="P-loop_NTPase"/>
</dbReference>
<reference evidence="1" key="1">
    <citation type="journal article" date="2015" name="Nature">
        <title>Complex archaea that bridge the gap between prokaryotes and eukaryotes.</title>
        <authorList>
            <person name="Spang A."/>
            <person name="Saw J.H."/>
            <person name="Jorgensen S.L."/>
            <person name="Zaremba-Niedzwiedzka K."/>
            <person name="Martijn J."/>
            <person name="Lind A.E."/>
            <person name="van Eijk R."/>
            <person name="Schleper C."/>
            <person name="Guy L."/>
            <person name="Ettema T.J."/>
        </authorList>
    </citation>
    <scope>NUCLEOTIDE SEQUENCE</scope>
</reference>
<comment type="caution">
    <text evidence="1">The sequence shown here is derived from an EMBL/GenBank/DDBJ whole genome shotgun (WGS) entry which is preliminary data.</text>
</comment>
<dbReference type="Gene3D" id="3.40.50.300">
    <property type="entry name" value="P-loop containing nucleotide triphosphate hydrolases"/>
    <property type="match status" value="1"/>
</dbReference>
<dbReference type="Gene3D" id="3.30.420.280">
    <property type="match status" value="1"/>
</dbReference>
<name>A0A0F8Y0M4_9ZZZZ</name>
<evidence type="ECO:0000313" key="1">
    <source>
        <dbReference type="EMBL" id="KKK67115.1"/>
    </source>
</evidence>
<gene>
    <name evidence="1" type="ORF">LCGC14_2957300</name>
</gene>
<dbReference type="EMBL" id="LAZR01059764">
    <property type="protein sequence ID" value="KKK67115.1"/>
    <property type="molecule type" value="Genomic_DNA"/>
</dbReference>
<protein>
    <recommendedName>
        <fullName evidence="2">Phage terminase large subunit N-terminal domain-containing protein</fullName>
    </recommendedName>
</protein>
<proteinExistence type="predicted"/>
<feature type="non-terminal residue" evidence="1">
    <location>
        <position position="351"/>
    </location>
</feature>
<dbReference type="AlphaFoldDB" id="A0A0F8Y0M4"/>